<dbReference type="Proteomes" id="UP001369815">
    <property type="component" value="Unassembled WGS sequence"/>
</dbReference>
<feature type="compositionally biased region" description="Basic and acidic residues" evidence="1">
    <location>
        <begin position="41"/>
        <end position="64"/>
    </location>
</feature>
<evidence type="ECO:0000313" key="3">
    <source>
        <dbReference type="Proteomes" id="UP001369815"/>
    </source>
</evidence>
<evidence type="ECO:0000256" key="1">
    <source>
        <dbReference type="SAM" id="MobiDB-lite"/>
    </source>
</evidence>
<sequence>MEARYPPTPSKFTLPTVRTPNRPQPPNLPRNPSFFESILQEETHPQTEEENSEDTKKDSGKCELQEFWYEQDGTGMLRVR</sequence>
<evidence type="ECO:0000313" key="2">
    <source>
        <dbReference type="EMBL" id="KAK6952788.1"/>
    </source>
</evidence>
<reference evidence="2 3" key="1">
    <citation type="journal article" date="2024" name="Front Chem Biol">
        <title>Unveiling the potential of Daldinia eschscholtzii MFLUCC 19-0629 through bioactivity and bioinformatics studies for enhanced sustainable agriculture production.</title>
        <authorList>
            <person name="Brooks S."/>
            <person name="Weaver J.A."/>
            <person name="Klomchit A."/>
            <person name="Alharthi S.A."/>
            <person name="Onlamun T."/>
            <person name="Nurani R."/>
            <person name="Vong T.K."/>
            <person name="Alberti F."/>
            <person name="Greco C."/>
        </authorList>
    </citation>
    <scope>NUCLEOTIDE SEQUENCE [LARGE SCALE GENOMIC DNA]</scope>
    <source>
        <strain evidence="2">MFLUCC 19-0629</strain>
    </source>
</reference>
<proteinExistence type="predicted"/>
<accession>A0AAX6MJF3</accession>
<dbReference type="EMBL" id="JBANMG010000005">
    <property type="protein sequence ID" value="KAK6952788.1"/>
    <property type="molecule type" value="Genomic_DNA"/>
</dbReference>
<organism evidence="2 3">
    <name type="scientific">Daldinia eschscholtzii</name>
    <dbReference type="NCBI Taxonomy" id="292717"/>
    <lineage>
        <taxon>Eukaryota</taxon>
        <taxon>Fungi</taxon>
        <taxon>Dikarya</taxon>
        <taxon>Ascomycota</taxon>
        <taxon>Pezizomycotina</taxon>
        <taxon>Sordariomycetes</taxon>
        <taxon>Xylariomycetidae</taxon>
        <taxon>Xylariales</taxon>
        <taxon>Hypoxylaceae</taxon>
        <taxon>Daldinia</taxon>
    </lineage>
</organism>
<comment type="caution">
    <text evidence="2">The sequence shown here is derived from an EMBL/GenBank/DDBJ whole genome shotgun (WGS) entry which is preliminary data.</text>
</comment>
<dbReference type="AlphaFoldDB" id="A0AAX6MJF3"/>
<protein>
    <submittedName>
        <fullName evidence="2">Uncharacterized protein</fullName>
    </submittedName>
</protein>
<keyword evidence="3" id="KW-1185">Reference proteome</keyword>
<gene>
    <name evidence="2" type="ORF">Daesc_005082</name>
</gene>
<feature type="region of interest" description="Disordered" evidence="1">
    <location>
        <begin position="1"/>
        <end position="67"/>
    </location>
</feature>
<name>A0AAX6MJF3_9PEZI</name>